<comment type="similarity">
    <text evidence="1">Belongs to the prokaryotic/mitochondrial release factor family.</text>
</comment>
<dbReference type="EMBL" id="QJKI01000004">
    <property type="protein sequence ID" value="PXX80397.1"/>
    <property type="molecule type" value="Genomic_DNA"/>
</dbReference>
<evidence type="ECO:0000313" key="5">
    <source>
        <dbReference type="Proteomes" id="UP000247555"/>
    </source>
</evidence>
<gene>
    <name evidence="4" type="ORF">DFR34_104176</name>
</gene>
<dbReference type="Pfam" id="PF00472">
    <property type="entry name" value="RF-1"/>
    <property type="match status" value="1"/>
</dbReference>
<evidence type="ECO:0000256" key="2">
    <source>
        <dbReference type="SAM" id="MobiDB-lite"/>
    </source>
</evidence>
<organism evidence="4 5">
    <name type="scientific">Rivihabitans pingtungensis</name>
    <dbReference type="NCBI Taxonomy" id="1054498"/>
    <lineage>
        <taxon>Bacteria</taxon>
        <taxon>Pseudomonadati</taxon>
        <taxon>Pseudomonadota</taxon>
        <taxon>Betaproteobacteria</taxon>
        <taxon>Neisseriales</taxon>
        <taxon>Aquaspirillaceae</taxon>
        <taxon>Rivihabitans</taxon>
    </lineage>
</organism>
<proteinExistence type="inferred from homology"/>
<evidence type="ECO:0000256" key="1">
    <source>
        <dbReference type="ARBA" id="ARBA00010835"/>
    </source>
</evidence>
<dbReference type="SUPFAM" id="SSF75620">
    <property type="entry name" value="Release factor"/>
    <property type="match status" value="1"/>
</dbReference>
<dbReference type="NCBIfam" id="NF006718">
    <property type="entry name" value="PRK09256.1"/>
    <property type="match status" value="1"/>
</dbReference>
<dbReference type="GO" id="GO:0072344">
    <property type="term" value="P:rescue of stalled ribosome"/>
    <property type="evidence" value="ECO:0007669"/>
    <property type="project" value="TreeGrafter"/>
</dbReference>
<dbReference type="AlphaFoldDB" id="A0A318LFL0"/>
<dbReference type="PANTHER" id="PTHR47814">
    <property type="entry name" value="PEPTIDYL-TRNA HYDROLASE ARFB"/>
    <property type="match status" value="1"/>
</dbReference>
<keyword evidence="5" id="KW-1185">Reference proteome</keyword>
<evidence type="ECO:0000259" key="3">
    <source>
        <dbReference type="PROSITE" id="PS00745"/>
    </source>
</evidence>
<sequence length="140" mass="15293">MIPITRSLALADDEIEAAFTRAQGPGGQHVNTTDSAVQLRFDVRRSPSLPEPVKARLCALAGRRMTQDGVLLIQSQAQRSQALNRADALAKLVALIQAACQAPRPRKATRPTRASQTRRLDGKAKRGAVKQLRQRKPGHE</sequence>
<name>A0A318LFL0_9NEIS</name>
<dbReference type="OrthoDB" id="9815709at2"/>
<protein>
    <submittedName>
        <fullName evidence="4">Ribosome-associated protein</fullName>
    </submittedName>
</protein>
<dbReference type="InterPro" id="IPR000352">
    <property type="entry name" value="Pep_chain_release_fac_I"/>
</dbReference>
<dbReference type="PANTHER" id="PTHR47814:SF1">
    <property type="entry name" value="PEPTIDYL-TRNA HYDROLASE ARFB"/>
    <property type="match status" value="1"/>
</dbReference>
<dbReference type="RefSeq" id="WP_110390084.1">
    <property type="nucleotide sequence ID" value="NZ_DAIPEO010000048.1"/>
</dbReference>
<dbReference type="Proteomes" id="UP000247555">
    <property type="component" value="Unassembled WGS sequence"/>
</dbReference>
<dbReference type="PROSITE" id="PS00745">
    <property type="entry name" value="RF_PROK_I"/>
    <property type="match status" value="1"/>
</dbReference>
<dbReference type="GO" id="GO:0043022">
    <property type="term" value="F:ribosome binding"/>
    <property type="evidence" value="ECO:0007669"/>
    <property type="project" value="TreeGrafter"/>
</dbReference>
<evidence type="ECO:0000313" key="4">
    <source>
        <dbReference type="EMBL" id="PXX80397.1"/>
    </source>
</evidence>
<reference evidence="4 5" key="1">
    <citation type="submission" date="2018-05" db="EMBL/GenBank/DDBJ databases">
        <title>Genomic Encyclopedia of Type Strains, Phase IV (KMG-IV): sequencing the most valuable type-strain genomes for metagenomic binning, comparative biology and taxonomic classification.</title>
        <authorList>
            <person name="Goeker M."/>
        </authorList>
    </citation>
    <scope>NUCLEOTIDE SEQUENCE [LARGE SCALE GENOMIC DNA]</scope>
    <source>
        <strain evidence="4 5">DSM 29661</strain>
    </source>
</reference>
<feature type="compositionally biased region" description="Basic residues" evidence="2">
    <location>
        <begin position="125"/>
        <end position="140"/>
    </location>
</feature>
<dbReference type="Gene3D" id="3.30.160.20">
    <property type="match status" value="1"/>
</dbReference>
<accession>A0A318LFL0</accession>
<dbReference type="GO" id="GO:0004045">
    <property type="term" value="F:peptidyl-tRNA hydrolase activity"/>
    <property type="evidence" value="ECO:0007669"/>
    <property type="project" value="TreeGrafter"/>
</dbReference>
<dbReference type="GO" id="GO:0003747">
    <property type="term" value="F:translation release factor activity"/>
    <property type="evidence" value="ECO:0007669"/>
    <property type="project" value="InterPro"/>
</dbReference>
<feature type="domain" description="Prokaryotic-type class I peptide chain release factors" evidence="3">
    <location>
        <begin position="21"/>
        <end position="37"/>
    </location>
</feature>
<comment type="caution">
    <text evidence="4">The sequence shown here is derived from an EMBL/GenBank/DDBJ whole genome shotgun (WGS) entry which is preliminary data.</text>
</comment>
<dbReference type="InterPro" id="IPR045853">
    <property type="entry name" value="Pep_chain_release_fac_I_sf"/>
</dbReference>
<feature type="region of interest" description="Disordered" evidence="2">
    <location>
        <begin position="101"/>
        <end position="140"/>
    </location>
</feature>